<gene>
    <name evidence="3" type="ORF">M1843_12480</name>
</gene>
<sequence length="292" mass="30774">MSTHPTPAPAARRRAAPRPRAAATVGAAVALLLVLCTPPATGAVAEASPAQSVRPATPDRGVLPLRIGRQKSSSTTLKAYLSWARAYGFRVSEHPSYGGVTRGAHSRNSWHYDGLAADLNWGPAGTSATERSRLRFAIKVADSMGLGVIHARDGSVGSAAGHRGHLHVDVGTTSNYGRGRVAAPAGSRTAQRLQQVAHFPLAQRDNLWGPSTDQRLQAIRAASRMHGSKFPYGVKTAQRAVGVTPDGAWGPKSRAAHDKAVAALQRVVGVSPTGTWGPATERSYTSVRKKLR</sequence>
<evidence type="ECO:0000256" key="2">
    <source>
        <dbReference type="SAM" id="SignalP"/>
    </source>
</evidence>
<feature type="region of interest" description="Disordered" evidence="1">
    <location>
        <begin position="1"/>
        <end position="20"/>
    </location>
</feature>
<organism evidence="3 4">
    <name type="scientific">Isoptericola peretonis</name>
    <dbReference type="NCBI Taxonomy" id="2918523"/>
    <lineage>
        <taxon>Bacteria</taxon>
        <taxon>Bacillati</taxon>
        <taxon>Actinomycetota</taxon>
        <taxon>Actinomycetes</taxon>
        <taxon>Micrococcales</taxon>
        <taxon>Promicromonosporaceae</taxon>
        <taxon>Isoptericola</taxon>
    </lineage>
</organism>
<keyword evidence="2" id="KW-0732">Signal</keyword>
<feature type="region of interest" description="Disordered" evidence="1">
    <location>
        <begin position="272"/>
        <end position="292"/>
    </location>
</feature>
<evidence type="ECO:0008006" key="5">
    <source>
        <dbReference type="Google" id="ProtNLM"/>
    </source>
</evidence>
<feature type="chain" id="PRO_5047292964" description="N-acetylmuramoyl-L-alanine amidase" evidence="2">
    <location>
        <begin position="43"/>
        <end position="292"/>
    </location>
</feature>
<dbReference type="Proteomes" id="UP001651050">
    <property type="component" value="Unassembled WGS sequence"/>
</dbReference>
<comment type="caution">
    <text evidence="3">The sequence shown here is derived from an EMBL/GenBank/DDBJ whole genome shotgun (WGS) entry which is preliminary data.</text>
</comment>
<keyword evidence="4" id="KW-1185">Reference proteome</keyword>
<reference evidence="3 4" key="1">
    <citation type="submission" date="2022-02" db="EMBL/GenBank/DDBJ databases">
        <title>The car tank lid bacteriome: a reservoir of bacteria with potential in bioremediation of fuel.</title>
        <authorList>
            <person name="Vidal-Verdu A."/>
            <person name="Gomez-Martinez D."/>
            <person name="Latorre-Perez A."/>
            <person name="Pereto J."/>
            <person name="Porcar M."/>
        </authorList>
    </citation>
    <scope>NUCLEOTIDE SEQUENCE [LARGE SCALE GENOMIC DNA]</scope>
    <source>
        <strain evidence="3 4">4D.3</strain>
    </source>
</reference>
<accession>A0ABT0J525</accession>
<evidence type="ECO:0000313" key="4">
    <source>
        <dbReference type="Proteomes" id="UP001651050"/>
    </source>
</evidence>
<proteinExistence type="predicted"/>
<dbReference type="EMBL" id="JALQCY010000003">
    <property type="protein sequence ID" value="MCK9794564.1"/>
    <property type="molecule type" value="Genomic_DNA"/>
</dbReference>
<name>A0ABT0J525_9MICO</name>
<evidence type="ECO:0000313" key="3">
    <source>
        <dbReference type="EMBL" id="MCK9794564.1"/>
    </source>
</evidence>
<protein>
    <recommendedName>
        <fullName evidence="5">N-acetylmuramoyl-L-alanine amidase</fullName>
    </recommendedName>
</protein>
<feature type="signal peptide" evidence="2">
    <location>
        <begin position="1"/>
        <end position="42"/>
    </location>
</feature>
<evidence type="ECO:0000256" key="1">
    <source>
        <dbReference type="SAM" id="MobiDB-lite"/>
    </source>
</evidence>
<dbReference type="RefSeq" id="WP_416344401.1">
    <property type="nucleotide sequence ID" value="NZ_JALQCY010000003.1"/>
</dbReference>